<dbReference type="Proteomes" id="UP000615446">
    <property type="component" value="Unassembled WGS sequence"/>
</dbReference>
<gene>
    <name evidence="1" type="ORF">RCL2_000232300</name>
</gene>
<comment type="caution">
    <text evidence="1">The sequence shown here is derived from an EMBL/GenBank/DDBJ whole genome shotgun (WGS) entry which is preliminary data.</text>
</comment>
<accession>A0A8H3KV76</accession>
<evidence type="ECO:0000313" key="1">
    <source>
        <dbReference type="EMBL" id="GES74861.1"/>
    </source>
</evidence>
<dbReference type="EMBL" id="BLAL01000012">
    <property type="protein sequence ID" value="GES74861.1"/>
    <property type="molecule type" value="Genomic_DNA"/>
</dbReference>
<dbReference type="AlphaFoldDB" id="A0A8H3KV76"/>
<name>A0A8H3KV76_9GLOM</name>
<reference evidence="1" key="1">
    <citation type="submission" date="2019-10" db="EMBL/GenBank/DDBJ databases">
        <title>Conservation and host-specific expression of non-tandemly repeated heterogenous ribosome RNA gene in arbuscular mycorrhizal fungi.</title>
        <authorList>
            <person name="Maeda T."/>
            <person name="Kobayashi Y."/>
            <person name="Nakagawa T."/>
            <person name="Ezawa T."/>
            <person name="Yamaguchi K."/>
            <person name="Bino T."/>
            <person name="Nishimoto Y."/>
            <person name="Shigenobu S."/>
            <person name="Kawaguchi M."/>
        </authorList>
    </citation>
    <scope>NUCLEOTIDE SEQUENCE</scope>
    <source>
        <strain evidence="1">HR1</strain>
    </source>
</reference>
<evidence type="ECO:0000313" key="2">
    <source>
        <dbReference type="Proteomes" id="UP000615446"/>
    </source>
</evidence>
<organism evidence="1 2">
    <name type="scientific">Rhizophagus clarus</name>
    <dbReference type="NCBI Taxonomy" id="94130"/>
    <lineage>
        <taxon>Eukaryota</taxon>
        <taxon>Fungi</taxon>
        <taxon>Fungi incertae sedis</taxon>
        <taxon>Mucoromycota</taxon>
        <taxon>Glomeromycotina</taxon>
        <taxon>Glomeromycetes</taxon>
        <taxon>Glomerales</taxon>
        <taxon>Glomeraceae</taxon>
        <taxon>Rhizophagus</taxon>
    </lineage>
</organism>
<protein>
    <submittedName>
        <fullName evidence="1">Uncharacterized protein</fullName>
    </submittedName>
</protein>
<sequence>MIRKIVIKSGCFLNVAQYNITQTDPSQFERGVDEKIIEVRTRHFAIKISEGLTRVTDCKRHNLSAVTNIWANEETNVEIMY</sequence>
<proteinExistence type="predicted"/>